<evidence type="ECO:0000313" key="2">
    <source>
        <dbReference type="EMBL" id="QHU26266.1"/>
    </source>
</evidence>
<feature type="compositionally biased region" description="Basic residues" evidence="1">
    <location>
        <begin position="134"/>
        <end position="146"/>
    </location>
</feature>
<organism evidence="2">
    <name type="scientific">viral metagenome</name>
    <dbReference type="NCBI Taxonomy" id="1070528"/>
    <lineage>
        <taxon>unclassified sequences</taxon>
        <taxon>metagenomes</taxon>
        <taxon>organismal metagenomes</taxon>
    </lineage>
</organism>
<reference evidence="2" key="1">
    <citation type="journal article" date="2020" name="Nature">
        <title>Giant virus diversity and host interactions through global metagenomics.</title>
        <authorList>
            <person name="Schulz F."/>
            <person name="Roux S."/>
            <person name="Paez-Espino D."/>
            <person name="Jungbluth S."/>
            <person name="Walsh D.A."/>
            <person name="Denef V.J."/>
            <person name="McMahon K.D."/>
            <person name="Konstantinidis K.T."/>
            <person name="Eloe-Fadrosh E.A."/>
            <person name="Kyrpides N.C."/>
            <person name="Woyke T."/>
        </authorList>
    </citation>
    <scope>NUCLEOTIDE SEQUENCE</scope>
    <source>
        <strain evidence="2">GVMAG-M-3300027759-16</strain>
    </source>
</reference>
<protein>
    <submittedName>
        <fullName evidence="2">Uncharacterized protein</fullName>
    </submittedName>
</protein>
<name>A0A6C0L5M0_9ZZZZ</name>
<feature type="region of interest" description="Disordered" evidence="1">
    <location>
        <begin position="128"/>
        <end position="150"/>
    </location>
</feature>
<sequence length="595" mass="66636">MGAASSIGIVGNQSGKKLANEILNEILGNTDMSTYVNLTDPKACAAFTIHTQQNILAKMKERNMYPAQGGIAIIPQAKPIGPTSSREDIEREKERIAICFNFAHVISKIVQTYAALAMNLFKATPSRRDLTGGRRTKRKAKLHGGARPRAGSALETKLKKSPLYGLTFFDVVDITTTERGDMTLTISLSALGEKRIETHISAVYINQDNITVNARYIPGRKQEPIECTLSLKREKEEGNYTMTTLLINDIPVLYIGKSGGNIWSYSYLEDSAQFKPVPARGQVDGRELNKKIREALGGEVSLTRGQANTEASNTAPSTPVSTSTAAPAPTTFQAPTVSSGEFFPKNVKNIKDLFTAIQQRKKPLPQPLAFARAHILMNPIDPADHIASIPFTTQLCMKDYDFEGTEYIPKKGMSLKATPYFKSWMNLYYDSFRRNPVTLKYEWTMGADGEKLLKRASNDLAILYTNRDDERFLIDSKLLPGFDTICKDVNRTFIIDRDERLFEKMREAVQGLLFLQAEYTTEANKILAEMFDFSEKGKVSFKPDMLGDGGLVKLQYLIRYTRAVLLNYYMKVESFYIKGVIDLEEAKKKGTLIEY</sequence>
<feature type="compositionally biased region" description="Low complexity" evidence="1">
    <location>
        <begin position="311"/>
        <end position="331"/>
    </location>
</feature>
<dbReference type="EMBL" id="MN740438">
    <property type="protein sequence ID" value="QHU26266.1"/>
    <property type="molecule type" value="Genomic_DNA"/>
</dbReference>
<dbReference type="AlphaFoldDB" id="A0A6C0L5M0"/>
<accession>A0A6C0L5M0</accession>
<feature type="region of interest" description="Disordered" evidence="1">
    <location>
        <begin position="299"/>
        <end position="331"/>
    </location>
</feature>
<proteinExistence type="predicted"/>
<evidence type="ECO:0000256" key="1">
    <source>
        <dbReference type="SAM" id="MobiDB-lite"/>
    </source>
</evidence>